<dbReference type="InterPro" id="IPR008928">
    <property type="entry name" value="6-hairpin_glycosidase_sf"/>
</dbReference>
<sequence>MSPSFNIAISIEENLGVSRIAQPCQFSIPFIQGQTPNAEYVDLVSQTGRSIRCSKRILGYWPDGSIKWLQIAFLANVDANQKQQLNVVICEPKKERQQQKITTVDKADVAVGIKLQVSKQPLFESSAQWQLIESTELTSTQQAKFQWPGDENIQIELLRTSYLETGDSLYAVKLLNARAATHSGGLWDLGDSASLDIEFCHVEFAQLPSQLSLTENSIEQTPHNLLRLVQVASGGENWSSPVHLDKNLQIPYKLNGAQLIYANGDIQNLANARVNPQVACAEQFTIKPQQFWQHFPKGLAVEQNKVIVELLPKCEYLHELQAGEQTSLFISCYNQQNTTDFASQGLAVKVDFEHIQNCQVWPNLARPDKPSAIEKIIQLSVAGESNFFAKREVVDEYGWRNFGDLYADHETDGYTGDDIFVSHYNNQYDPIYGFLRQWTLTQDSRYLELAQDLAKHVKDIDIYHTELDKAEYNHGLFWHTDHYLPAKTATHRTYSKHHEQGAYMDHAGGGGPGGQHCYTTGLMYHYFLTGDESSKQAVLNLTQWIGHIYDGEGGLLEALLAVKNAGQAGYTNLVTGQYPLDRGVGNFVNALLDSYQLTNDSSYLTKAFDVLQNTIHPNEDLSIRELSNVEYSWFYTVLLQAACRYLQIKEQAQELDTSFYYVRDALLHYVLWMEQNEYPYLEKPEILEYPNQTWTAQDMRKANIFALAAYYAPESDMANKFWHKALYFYQYVADTLSQDDNQEYTRILVLLMQNHGVIEYFSLHKPEQKFAAVRSYKQPNWHKTSTKIVRLLKLSVTRLVKISVKRELNWLAKRSAKVAKLLGKSSKEAC</sequence>
<gene>
    <name evidence="2" type="ORF">DS2_04745</name>
</gene>
<feature type="domain" description="PcRGLX/YetA-like N-terminal RIFT barrel" evidence="1">
    <location>
        <begin position="22"/>
        <end position="85"/>
    </location>
</feature>
<dbReference type="OrthoDB" id="262615at2"/>
<dbReference type="PATRIC" id="fig|1328313.3.peg.981"/>
<evidence type="ECO:0000259" key="1">
    <source>
        <dbReference type="Pfam" id="PF19501"/>
    </source>
</evidence>
<dbReference type="Pfam" id="PF19501">
    <property type="entry name" value="PcRGLX_1st"/>
    <property type="match status" value="1"/>
</dbReference>
<proteinExistence type="predicted"/>
<dbReference type="Gene3D" id="1.50.10.20">
    <property type="match status" value="1"/>
</dbReference>
<dbReference type="RefSeq" id="WP_051479627.1">
    <property type="nucleotide sequence ID" value="NZ_ARZY01000006.1"/>
</dbReference>
<accession>W7QGY1</accession>
<dbReference type="STRING" id="1328313.DS2_04745"/>
<reference evidence="2 3" key="1">
    <citation type="journal article" date="2014" name="Genome Announc.">
        <title>Draft Genome Sequence of the Agar-Degrading Bacterium Catenovulum sp. Strain DS-2, Isolated from Intestines of Haliotis diversicolor.</title>
        <authorList>
            <person name="Shan D."/>
            <person name="Li X."/>
            <person name="Gu Z."/>
            <person name="Wei G."/>
            <person name="Gao Z."/>
            <person name="Shao Z."/>
        </authorList>
    </citation>
    <scope>NUCLEOTIDE SEQUENCE [LARGE SCALE GENOMIC DNA]</scope>
    <source>
        <strain evidence="2 3">DS-2</strain>
    </source>
</reference>
<dbReference type="SUPFAM" id="SSF48208">
    <property type="entry name" value="Six-hairpin glycosidases"/>
    <property type="match status" value="1"/>
</dbReference>
<protein>
    <recommendedName>
        <fullName evidence="1">PcRGLX/YetA-like N-terminal RIFT barrel domain-containing protein</fullName>
    </recommendedName>
</protein>
<name>W7QGY1_9ALTE</name>
<dbReference type="eggNOG" id="ENOG502Z842">
    <property type="taxonomic scope" value="Bacteria"/>
</dbReference>
<keyword evidence="3" id="KW-1185">Reference proteome</keyword>
<organism evidence="2 3">
    <name type="scientific">Catenovulum agarivorans DS-2</name>
    <dbReference type="NCBI Taxonomy" id="1328313"/>
    <lineage>
        <taxon>Bacteria</taxon>
        <taxon>Pseudomonadati</taxon>
        <taxon>Pseudomonadota</taxon>
        <taxon>Gammaproteobacteria</taxon>
        <taxon>Alteromonadales</taxon>
        <taxon>Alteromonadaceae</taxon>
        <taxon>Catenovulum</taxon>
    </lineage>
</organism>
<comment type="caution">
    <text evidence="2">The sequence shown here is derived from an EMBL/GenBank/DDBJ whole genome shotgun (WGS) entry which is preliminary data.</text>
</comment>
<dbReference type="AlphaFoldDB" id="W7QGY1"/>
<dbReference type="EMBL" id="ARZY01000006">
    <property type="protein sequence ID" value="EWH11136.1"/>
    <property type="molecule type" value="Genomic_DNA"/>
</dbReference>
<evidence type="ECO:0000313" key="2">
    <source>
        <dbReference type="EMBL" id="EWH11136.1"/>
    </source>
</evidence>
<dbReference type="GO" id="GO:0005975">
    <property type="term" value="P:carbohydrate metabolic process"/>
    <property type="evidence" value="ECO:0007669"/>
    <property type="project" value="InterPro"/>
</dbReference>
<evidence type="ECO:0000313" key="3">
    <source>
        <dbReference type="Proteomes" id="UP000019276"/>
    </source>
</evidence>
<dbReference type="InterPro" id="IPR048329">
    <property type="entry name" value="PcRGLX_1st"/>
</dbReference>
<dbReference type="Proteomes" id="UP000019276">
    <property type="component" value="Unassembled WGS sequence"/>
</dbReference>